<dbReference type="RefSeq" id="WP_377469334.1">
    <property type="nucleotide sequence ID" value="NZ_JBHLWN010000027.1"/>
</dbReference>
<dbReference type="EMBL" id="JBHLWN010000027">
    <property type="protein sequence ID" value="MFC0212218.1"/>
    <property type="molecule type" value="Genomic_DNA"/>
</dbReference>
<keyword evidence="2" id="KW-1185">Reference proteome</keyword>
<protein>
    <recommendedName>
        <fullName evidence="3">Transposase</fullName>
    </recommendedName>
</protein>
<evidence type="ECO:0008006" key="3">
    <source>
        <dbReference type="Google" id="ProtNLM"/>
    </source>
</evidence>
<evidence type="ECO:0000313" key="2">
    <source>
        <dbReference type="Proteomes" id="UP001589776"/>
    </source>
</evidence>
<proteinExistence type="predicted"/>
<sequence>MKQLLDILDDEIRRLADGIPMPKEDALQSLKLTFMEELLGKARKEVRQEQPGKSR</sequence>
<evidence type="ECO:0000313" key="1">
    <source>
        <dbReference type="EMBL" id="MFC0212218.1"/>
    </source>
</evidence>
<comment type="caution">
    <text evidence="1">The sequence shown here is derived from an EMBL/GenBank/DDBJ whole genome shotgun (WGS) entry which is preliminary data.</text>
</comment>
<dbReference type="Proteomes" id="UP001589776">
    <property type="component" value="Unassembled WGS sequence"/>
</dbReference>
<gene>
    <name evidence="1" type="ORF">ACFFK0_07060</name>
</gene>
<accession>A0ABV6DHT4</accession>
<organism evidence="1 2">
    <name type="scientific">Paenibacillus chartarius</name>
    <dbReference type="NCBI Taxonomy" id="747481"/>
    <lineage>
        <taxon>Bacteria</taxon>
        <taxon>Bacillati</taxon>
        <taxon>Bacillota</taxon>
        <taxon>Bacilli</taxon>
        <taxon>Bacillales</taxon>
        <taxon>Paenibacillaceae</taxon>
        <taxon>Paenibacillus</taxon>
    </lineage>
</organism>
<reference evidence="1 2" key="1">
    <citation type="submission" date="2024-09" db="EMBL/GenBank/DDBJ databases">
        <authorList>
            <person name="Sun Q."/>
            <person name="Mori K."/>
        </authorList>
    </citation>
    <scope>NUCLEOTIDE SEQUENCE [LARGE SCALE GENOMIC DNA]</scope>
    <source>
        <strain evidence="1 2">CCM 7759</strain>
    </source>
</reference>
<name>A0ABV6DHT4_9BACL</name>